<sequence>MSQGMNMLLNRYGLDVKPEMVTDTIIKLACLLLDCEYCDVKNSKDLRLTGEYIEELSGIKCEDWDLMRLATGIKIICYPTERSTGEDAMFAQDELLKLVKDAHKYKGSRNDARAVESSIWANKRD</sequence>
<reference evidence="2" key="1">
    <citation type="submission" date="2015-04" db="UniProtKB">
        <authorList>
            <consortium name="EnsemblPlants"/>
        </authorList>
    </citation>
    <scope>IDENTIFICATION</scope>
</reference>
<dbReference type="Gramene" id="OPUNC05G08260.3">
    <property type="protein sequence ID" value="OPUNC05G08260.3"/>
    <property type="gene ID" value="OPUNC05G08260"/>
</dbReference>
<dbReference type="Gramene" id="OPUNC05G08260.1">
    <property type="protein sequence ID" value="OPUNC05G08260.1"/>
    <property type="gene ID" value="OPUNC05G08260"/>
</dbReference>
<keyword evidence="3" id="KW-1185">Reference proteome</keyword>
<organism evidence="2">
    <name type="scientific">Oryza punctata</name>
    <name type="common">Red rice</name>
    <dbReference type="NCBI Taxonomy" id="4537"/>
    <lineage>
        <taxon>Eukaryota</taxon>
        <taxon>Viridiplantae</taxon>
        <taxon>Streptophyta</taxon>
        <taxon>Embryophyta</taxon>
        <taxon>Tracheophyta</taxon>
        <taxon>Spermatophyta</taxon>
        <taxon>Magnoliopsida</taxon>
        <taxon>Liliopsida</taxon>
        <taxon>Poales</taxon>
        <taxon>Poaceae</taxon>
        <taxon>BOP clade</taxon>
        <taxon>Oryzoideae</taxon>
        <taxon>Oryzeae</taxon>
        <taxon>Oryzinae</taxon>
        <taxon>Oryza</taxon>
    </lineage>
</organism>
<accession>A0A0E0L0E4</accession>
<dbReference type="EnsemblPlants" id="OPUNC05G08260.3">
    <property type="protein sequence ID" value="OPUNC05G08260.3"/>
    <property type="gene ID" value="OPUNC05G08260"/>
</dbReference>
<dbReference type="Proteomes" id="UP000026962">
    <property type="component" value="Chromosome 5"/>
</dbReference>
<proteinExistence type="predicted"/>
<dbReference type="OMA" id="DINCENW"/>
<evidence type="ECO:0000313" key="2">
    <source>
        <dbReference type="EnsemblPlants" id="OPUNC05G08260.4"/>
    </source>
</evidence>
<feature type="region of interest" description="Disordered" evidence="1">
    <location>
        <begin position="106"/>
        <end position="125"/>
    </location>
</feature>
<protein>
    <submittedName>
        <fullName evidence="2">Uncharacterized protein</fullName>
    </submittedName>
</protein>
<reference evidence="2" key="2">
    <citation type="submission" date="2018-05" db="EMBL/GenBank/DDBJ databases">
        <title>OpunRS2 (Oryza punctata Reference Sequence Version 2).</title>
        <authorList>
            <person name="Zhang J."/>
            <person name="Kudrna D."/>
            <person name="Lee S."/>
            <person name="Talag J."/>
            <person name="Welchert J."/>
            <person name="Wing R.A."/>
        </authorList>
    </citation>
    <scope>NUCLEOTIDE SEQUENCE [LARGE SCALE GENOMIC DNA]</scope>
</reference>
<dbReference type="EnsemblPlants" id="OPUNC05G08260.1">
    <property type="protein sequence ID" value="OPUNC05G08260.1"/>
    <property type="gene ID" value="OPUNC05G08260"/>
</dbReference>
<dbReference type="Gramene" id="OPUNC05G08260.4">
    <property type="protein sequence ID" value="OPUNC05G08260.4"/>
    <property type="gene ID" value="OPUNC05G08260"/>
</dbReference>
<evidence type="ECO:0000256" key="1">
    <source>
        <dbReference type="SAM" id="MobiDB-lite"/>
    </source>
</evidence>
<name>A0A0E0L0E4_ORYPU</name>
<dbReference type="AlphaFoldDB" id="A0A0E0L0E4"/>
<dbReference type="HOGENOM" id="CLU_1996330_0_0_1"/>
<dbReference type="EnsemblPlants" id="OPUNC05G08260.2">
    <property type="protein sequence ID" value="OPUNC05G08260.2"/>
    <property type="gene ID" value="OPUNC05G08260"/>
</dbReference>
<dbReference type="EnsemblPlants" id="OPUNC05G08260.4">
    <property type="protein sequence ID" value="OPUNC05G08260.4"/>
    <property type="gene ID" value="OPUNC05G08260"/>
</dbReference>
<evidence type="ECO:0000313" key="3">
    <source>
        <dbReference type="Proteomes" id="UP000026962"/>
    </source>
</evidence>
<dbReference type="Gramene" id="OPUNC05G08260.2">
    <property type="protein sequence ID" value="OPUNC05G08260.2"/>
    <property type="gene ID" value="OPUNC05G08260"/>
</dbReference>